<dbReference type="OrthoDB" id="121932at2759"/>
<evidence type="ECO:0000313" key="7">
    <source>
        <dbReference type="EnsemblMetazoa" id="BGLB021849-PA"/>
    </source>
</evidence>
<dbReference type="VEuPathDB" id="VectorBase:BGLAX_044030"/>
<gene>
    <name evidence="7" type="primary">106052153</name>
</gene>
<dbReference type="AlphaFoldDB" id="A0A2C9KNX9"/>
<comment type="similarity">
    <text evidence="6">Belongs to the CTF8 family.</text>
</comment>
<keyword evidence="4" id="KW-0539">Nucleus</keyword>
<dbReference type="Proteomes" id="UP000076420">
    <property type="component" value="Unassembled WGS sequence"/>
</dbReference>
<dbReference type="GO" id="GO:0006260">
    <property type="term" value="P:DNA replication"/>
    <property type="evidence" value="ECO:0007669"/>
    <property type="project" value="UniProtKB-KW"/>
</dbReference>
<sequence length="129" mass="14474">MVQIIVQIPTEGKECKEWAIVELQGDLETRHPVPLNHNFIGDLHFTHQDAPVLIIGHHILQGKVISLENPWAVLTKCSKANDSIISAEDTSSLSHAAHRSSYQVKAIIKRKILFKTRPKPIIAHVPKKL</sequence>
<reference evidence="7" key="1">
    <citation type="submission" date="2020-05" db="UniProtKB">
        <authorList>
            <consortium name="EnsemblMetazoa"/>
        </authorList>
    </citation>
    <scope>IDENTIFICATION</scope>
    <source>
        <strain evidence="7">BB02</strain>
    </source>
</reference>
<dbReference type="PANTHER" id="PTHR28605:SF1">
    <property type="entry name" value="CHROMOSOME TRANSMISSION FIDELITY FACTOR 8"/>
    <property type="match status" value="1"/>
</dbReference>
<evidence type="ECO:0000256" key="2">
    <source>
        <dbReference type="ARBA" id="ARBA00022705"/>
    </source>
</evidence>
<comment type="subcellular location">
    <subcellularLocation>
        <location evidence="1">Nucleus</location>
    </subcellularLocation>
</comment>
<accession>A0A2C9KNX9</accession>
<name>A0A2C9KNX9_BIOGL</name>
<dbReference type="Pfam" id="PF09696">
    <property type="entry name" value="Ctf8"/>
    <property type="match status" value="1"/>
</dbReference>
<dbReference type="VEuPathDB" id="VectorBase:BGLB021849"/>
<evidence type="ECO:0000256" key="1">
    <source>
        <dbReference type="ARBA" id="ARBA00004123"/>
    </source>
</evidence>
<dbReference type="EnsemblMetazoa" id="BGLB021849-RC">
    <property type="protein sequence ID" value="BGLB021849-PC"/>
    <property type="gene ID" value="BGLB021849"/>
</dbReference>
<dbReference type="GO" id="GO:0031390">
    <property type="term" value="C:Ctf18 RFC-like complex"/>
    <property type="evidence" value="ECO:0007669"/>
    <property type="project" value="InterPro"/>
</dbReference>
<evidence type="ECO:0008006" key="9">
    <source>
        <dbReference type="Google" id="ProtNLM"/>
    </source>
</evidence>
<evidence type="ECO:0000256" key="4">
    <source>
        <dbReference type="ARBA" id="ARBA00023242"/>
    </source>
</evidence>
<dbReference type="InterPro" id="IPR018607">
    <property type="entry name" value="Ctf8"/>
</dbReference>
<keyword evidence="3" id="KW-0238">DNA-binding</keyword>
<dbReference type="GO" id="GO:0007064">
    <property type="term" value="P:mitotic sister chromatid cohesion"/>
    <property type="evidence" value="ECO:0007669"/>
    <property type="project" value="InterPro"/>
</dbReference>
<dbReference type="KEGG" id="bgt:106052153"/>
<dbReference type="STRING" id="6526.A0A2C9KNX9"/>
<proteinExistence type="inferred from homology"/>
<keyword evidence="5" id="KW-0131">Cell cycle</keyword>
<keyword evidence="2" id="KW-0235">DNA replication</keyword>
<dbReference type="GO" id="GO:0003677">
    <property type="term" value="F:DNA binding"/>
    <property type="evidence" value="ECO:0007669"/>
    <property type="project" value="UniProtKB-KW"/>
</dbReference>
<evidence type="ECO:0000256" key="3">
    <source>
        <dbReference type="ARBA" id="ARBA00023125"/>
    </source>
</evidence>
<evidence type="ECO:0000256" key="6">
    <source>
        <dbReference type="ARBA" id="ARBA00038447"/>
    </source>
</evidence>
<evidence type="ECO:0000313" key="8">
    <source>
        <dbReference type="Proteomes" id="UP000076420"/>
    </source>
</evidence>
<dbReference type="PANTHER" id="PTHR28605">
    <property type="entry name" value="CTF8, CHROMOSOME TRANSMISSION FIDELITY FACTOR 8 HOMOLOG (S. CEREVISIAE)"/>
    <property type="match status" value="1"/>
</dbReference>
<protein>
    <recommendedName>
        <fullName evidence="9">Chromosome transmission fidelity protein 8 homolog</fullName>
    </recommendedName>
</protein>
<evidence type="ECO:0000256" key="5">
    <source>
        <dbReference type="ARBA" id="ARBA00023306"/>
    </source>
</evidence>
<dbReference type="EnsemblMetazoa" id="BGLB021849-RA">
    <property type="protein sequence ID" value="BGLB021849-PA"/>
    <property type="gene ID" value="BGLB021849"/>
</dbReference>
<organism evidence="7 8">
    <name type="scientific">Biomphalaria glabrata</name>
    <name type="common">Bloodfluke planorb</name>
    <name type="synonym">Freshwater snail</name>
    <dbReference type="NCBI Taxonomy" id="6526"/>
    <lineage>
        <taxon>Eukaryota</taxon>
        <taxon>Metazoa</taxon>
        <taxon>Spiralia</taxon>
        <taxon>Lophotrochozoa</taxon>
        <taxon>Mollusca</taxon>
        <taxon>Gastropoda</taxon>
        <taxon>Heterobranchia</taxon>
        <taxon>Euthyneura</taxon>
        <taxon>Panpulmonata</taxon>
        <taxon>Hygrophila</taxon>
        <taxon>Lymnaeoidea</taxon>
        <taxon>Planorbidae</taxon>
        <taxon>Biomphalaria</taxon>
    </lineage>
</organism>